<comment type="caution">
    <text evidence="3">The sequence shown here is derived from an EMBL/GenBank/DDBJ whole genome shotgun (WGS) entry which is preliminary data.</text>
</comment>
<organism evidence="3 4">
    <name type="scientific">Rhodoplanes tepidamans</name>
    <name type="common">Rhodoplanes cryptolactis</name>
    <dbReference type="NCBI Taxonomy" id="200616"/>
    <lineage>
        <taxon>Bacteria</taxon>
        <taxon>Pseudomonadati</taxon>
        <taxon>Pseudomonadota</taxon>
        <taxon>Alphaproteobacteria</taxon>
        <taxon>Hyphomicrobiales</taxon>
        <taxon>Nitrobacteraceae</taxon>
        <taxon>Rhodoplanes</taxon>
    </lineage>
</organism>
<dbReference type="Proteomes" id="UP001165652">
    <property type="component" value="Unassembled WGS sequence"/>
</dbReference>
<keyword evidence="2" id="KW-0732">Signal</keyword>
<reference evidence="3" key="2">
    <citation type="submission" date="2023-02" db="EMBL/GenBank/DDBJ databases">
        <authorList>
            <person name="Rayyan A."/>
            <person name="Meyer T."/>
            <person name="Kyndt J.A."/>
        </authorList>
    </citation>
    <scope>NUCLEOTIDE SEQUENCE</scope>
    <source>
        <strain evidence="3">DSM 9987</strain>
    </source>
</reference>
<sequence length="101" mass="9995">MSKLIATAALAVVLIAGAAADAEAWTRSGTWSGPRGTASVSATGSCAGGTCSRQITRTGPYGGSVTRQGSASCSGGTCTGTRTTTGPYGGTVTRQRTISRY</sequence>
<evidence type="ECO:0000313" key="4">
    <source>
        <dbReference type="Proteomes" id="UP001165652"/>
    </source>
</evidence>
<dbReference type="EMBL" id="JAQQLI010000018">
    <property type="protein sequence ID" value="MDC7786665.1"/>
    <property type="molecule type" value="Genomic_DNA"/>
</dbReference>
<feature type="signal peptide" evidence="2">
    <location>
        <begin position="1"/>
        <end position="18"/>
    </location>
</feature>
<reference evidence="3" key="1">
    <citation type="journal article" date="2023" name="Microbiol Resour">
        <title>Genome Sequences of Rhodoplanes serenus and Two Thermotolerant Strains, Rhodoplanes tepidamans and 'Rhodoplanes cryptolactis,' Further Refine the Genus.</title>
        <authorList>
            <person name="Rayyan A.A."/>
            <person name="Kyndt J.A."/>
        </authorList>
    </citation>
    <scope>NUCLEOTIDE SEQUENCE</scope>
    <source>
        <strain evidence="3">DSM 9987</strain>
    </source>
</reference>
<gene>
    <name evidence="3" type="ORF">PQJ73_13305</name>
</gene>
<evidence type="ECO:0000313" key="3">
    <source>
        <dbReference type="EMBL" id="MDC7786665.1"/>
    </source>
</evidence>
<keyword evidence="4" id="KW-1185">Reference proteome</keyword>
<feature type="compositionally biased region" description="Low complexity" evidence="1">
    <location>
        <begin position="75"/>
        <end position="93"/>
    </location>
</feature>
<evidence type="ECO:0000256" key="1">
    <source>
        <dbReference type="SAM" id="MobiDB-lite"/>
    </source>
</evidence>
<proteinExistence type="predicted"/>
<accession>A0ABT5JC94</accession>
<feature type="compositionally biased region" description="Polar residues" evidence="1">
    <location>
        <begin position="65"/>
        <end position="74"/>
    </location>
</feature>
<protein>
    <submittedName>
        <fullName evidence="3">Uncharacterized protein</fullName>
    </submittedName>
</protein>
<evidence type="ECO:0000256" key="2">
    <source>
        <dbReference type="SAM" id="SignalP"/>
    </source>
</evidence>
<name>A0ABT5JC94_RHOTP</name>
<feature type="chain" id="PRO_5046822425" evidence="2">
    <location>
        <begin position="19"/>
        <end position="101"/>
    </location>
</feature>
<feature type="region of interest" description="Disordered" evidence="1">
    <location>
        <begin position="27"/>
        <end position="101"/>
    </location>
</feature>
<dbReference type="RefSeq" id="WP_272777512.1">
    <property type="nucleotide sequence ID" value="NZ_JAQQLI010000018.1"/>
</dbReference>